<sequence>MARFRKSNLIWKFCQQQDDIVQPKYLVSLGAQLAGRVGRDFQLAMGGRKIPRISDKKYSWIWLDLAGPLFYPSLPEWIIDKSDAYFVDLYHSNAGEFGTDKLDGHVDFIINNGHSQPGCNPGSNLLFCSHQTAQYLFADSIDNAYVACQCSQKELDPDNFEICVQQCPNPVFAGIYTPHTARGEYYIDVPYPLKSPPFLSNYFFNTIPVLGK</sequence>
<dbReference type="SUPFAM" id="SSF53474">
    <property type="entry name" value="alpha/beta-Hydrolases"/>
    <property type="match status" value="1"/>
</dbReference>
<dbReference type="EMBL" id="LNIX01000051">
    <property type="protein sequence ID" value="OXA37864.1"/>
    <property type="molecule type" value="Genomic_DNA"/>
</dbReference>
<evidence type="ECO:0000256" key="1">
    <source>
        <dbReference type="ARBA" id="ARBA00004613"/>
    </source>
</evidence>
<dbReference type="AlphaFoldDB" id="A0A226D2D8"/>
<dbReference type="EMBL" id="LNIX01000046">
    <property type="protein sequence ID" value="OXA38436.1"/>
    <property type="molecule type" value="Genomic_DNA"/>
</dbReference>
<dbReference type="InterPro" id="IPR000734">
    <property type="entry name" value="TAG_lipase"/>
</dbReference>
<comment type="subcellular location">
    <subcellularLocation>
        <location evidence="1">Secreted</location>
    </subcellularLocation>
</comment>
<keyword evidence="8" id="KW-1185">Reference proteome</keyword>
<dbReference type="GO" id="GO:0016042">
    <property type="term" value="P:lipid catabolic process"/>
    <property type="evidence" value="ECO:0007669"/>
    <property type="project" value="TreeGrafter"/>
</dbReference>
<keyword evidence="3" id="KW-0964">Secreted</keyword>
<name>A0A226D2D8_FOLCA</name>
<dbReference type="PANTHER" id="PTHR11610">
    <property type="entry name" value="LIPASE"/>
    <property type="match status" value="1"/>
</dbReference>
<accession>A0A226D2D8</accession>
<dbReference type="Gene3D" id="3.40.50.1820">
    <property type="entry name" value="alpha/beta hydrolase"/>
    <property type="match status" value="1"/>
</dbReference>
<evidence type="ECO:0000256" key="2">
    <source>
        <dbReference type="ARBA" id="ARBA00010701"/>
    </source>
</evidence>
<reference evidence="7 8" key="1">
    <citation type="submission" date="2015-12" db="EMBL/GenBank/DDBJ databases">
        <title>The genome of Folsomia candida.</title>
        <authorList>
            <person name="Faddeeva A."/>
            <person name="Derks M.F."/>
            <person name="Anvar Y."/>
            <person name="Smit S."/>
            <person name="Van Straalen N."/>
            <person name="Roelofs D."/>
        </authorList>
    </citation>
    <scope>NUCLEOTIDE SEQUENCE [LARGE SCALE GENOMIC DNA]</scope>
    <source>
        <strain evidence="7 8">VU population</strain>
        <tissue evidence="7">Whole body</tissue>
    </source>
</reference>
<dbReference type="GO" id="GO:0005615">
    <property type="term" value="C:extracellular space"/>
    <property type="evidence" value="ECO:0007669"/>
    <property type="project" value="TreeGrafter"/>
</dbReference>
<dbReference type="STRING" id="158441.A0A226D2D8"/>
<dbReference type="Pfam" id="PF00151">
    <property type="entry name" value="Lipase"/>
    <property type="match status" value="1"/>
</dbReference>
<evidence type="ECO:0000259" key="5">
    <source>
        <dbReference type="Pfam" id="PF00151"/>
    </source>
</evidence>
<comment type="caution">
    <text evidence="7">The sequence shown here is derived from an EMBL/GenBank/DDBJ whole genome shotgun (WGS) entry which is preliminary data.</text>
</comment>
<dbReference type="OrthoDB" id="199913at2759"/>
<dbReference type="GO" id="GO:0016298">
    <property type="term" value="F:lipase activity"/>
    <property type="evidence" value="ECO:0007669"/>
    <property type="project" value="InterPro"/>
</dbReference>
<dbReference type="Proteomes" id="UP000198287">
    <property type="component" value="Unassembled WGS sequence"/>
</dbReference>
<evidence type="ECO:0000256" key="4">
    <source>
        <dbReference type="RuleBase" id="RU004262"/>
    </source>
</evidence>
<proteinExistence type="inferred from homology"/>
<gene>
    <name evidence="7" type="ORF">Fcan01_26879</name>
    <name evidence="6" type="ORF">Fcan01_27389</name>
</gene>
<dbReference type="InterPro" id="IPR013818">
    <property type="entry name" value="Lipase"/>
</dbReference>
<comment type="similarity">
    <text evidence="2 4">Belongs to the AB hydrolase superfamily. Lipase family.</text>
</comment>
<evidence type="ECO:0000313" key="7">
    <source>
        <dbReference type="EMBL" id="OXA38436.1"/>
    </source>
</evidence>
<protein>
    <submittedName>
        <fullName evidence="7">Lipase member H</fullName>
    </submittedName>
</protein>
<organism evidence="7 8">
    <name type="scientific">Folsomia candida</name>
    <name type="common">Springtail</name>
    <dbReference type="NCBI Taxonomy" id="158441"/>
    <lineage>
        <taxon>Eukaryota</taxon>
        <taxon>Metazoa</taxon>
        <taxon>Ecdysozoa</taxon>
        <taxon>Arthropoda</taxon>
        <taxon>Hexapoda</taxon>
        <taxon>Collembola</taxon>
        <taxon>Entomobryomorpha</taxon>
        <taxon>Isotomoidea</taxon>
        <taxon>Isotomidae</taxon>
        <taxon>Proisotominae</taxon>
        <taxon>Folsomia</taxon>
    </lineage>
</organism>
<dbReference type="InterPro" id="IPR029058">
    <property type="entry name" value="AB_hydrolase_fold"/>
</dbReference>
<evidence type="ECO:0000256" key="3">
    <source>
        <dbReference type="ARBA" id="ARBA00022525"/>
    </source>
</evidence>
<dbReference type="PANTHER" id="PTHR11610:SF173">
    <property type="entry name" value="LIPASE DOMAIN-CONTAINING PROTEIN-RELATED"/>
    <property type="match status" value="1"/>
</dbReference>
<evidence type="ECO:0000313" key="8">
    <source>
        <dbReference type="Proteomes" id="UP000198287"/>
    </source>
</evidence>
<feature type="domain" description="Lipase" evidence="5">
    <location>
        <begin position="27"/>
        <end position="154"/>
    </location>
</feature>
<evidence type="ECO:0000313" key="6">
    <source>
        <dbReference type="EMBL" id="OXA37864.1"/>
    </source>
</evidence>